<evidence type="ECO:0000313" key="3">
    <source>
        <dbReference type="Proteomes" id="UP000789739"/>
    </source>
</evidence>
<keyword evidence="3" id="KW-1185">Reference proteome</keyword>
<gene>
    <name evidence="2" type="ORF">PBRASI_LOCUS10325</name>
</gene>
<comment type="caution">
    <text evidence="2">The sequence shown here is derived from an EMBL/GenBank/DDBJ whole genome shotgun (WGS) entry which is preliminary data.</text>
</comment>
<dbReference type="EMBL" id="CAJVPI010002969">
    <property type="protein sequence ID" value="CAG8652246.1"/>
    <property type="molecule type" value="Genomic_DNA"/>
</dbReference>
<evidence type="ECO:0000256" key="1">
    <source>
        <dbReference type="SAM" id="MobiDB-lite"/>
    </source>
</evidence>
<accession>A0A9N9DSX3</accession>
<feature type="region of interest" description="Disordered" evidence="1">
    <location>
        <begin position="177"/>
        <end position="205"/>
    </location>
</feature>
<feature type="compositionally biased region" description="Acidic residues" evidence="1">
    <location>
        <begin position="177"/>
        <end position="201"/>
    </location>
</feature>
<organism evidence="2 3">
    <name type="scientific">Paraglomus brasilianum</name>
    <dbReference type="NCBI Taxonomy" id="144538"/>
    <lineage>
        <taxon>Eukaryota</taxon>
        <taxon>Fungi</taxon>
        <taxon>Fungi incertae sedis</taxon>
        <taxon>Mucoromycota</taxon>
        <taxon>Glomeromycotina</taxon>
        <taxon>Glomeromycetes</taxon>
        <taxon>Paraglomerales</taxon>
        <taxon>Paraglomeraceae</taxon>
        <taxon>Paraglomus</taxon>
    </lineage>
</organism>
<dbReference type="AlphaFoldDB" id="A0A9N9DSX3"/>
<reference evidence="2" key="1">
    <citation type="submission" date="2021-06" db="EMBL/GenBank/DDBJ databases">
        <authorList>
            <person name="Kallberg Y."/>
            <person name="Tangrot J."/>
            <person name="Rosling A."/>
        </authorList>
    </citation>
    <scope>NUCLEOTIDE SEQUENCE</scope>
    <source>
        <strain evidence="2">BR232B</strain>
    </source>
</reference>
<dbReference type="OrthoDB" id="2977716at2759"/>
<protein>
    <submittedName>
        <fullName evidence="2">9392_t:CDS:1</fullName>
    </submittedName>
</protein>
<feature type="non-terminal residue" evidence="2">
    <location>
        <position position="229"/>
    </location>
</feature>
<name>A0A9N9DSX3_9GLOM</name>
<dbReference type="Proteomes" id="UP000789739">
    <property type="component" value="Unassembled WGS sequence"/>
</dbReference>
<sequence length="229" mass="27294">MTQFENQDYEFADIIEKWFNDTINAINRRHRPCSLLLVGENHESMLNWARNLGRHIFWQGRKDLRQWDPEAYYIILDSIEWNDKKVREFKPYIKCEWQFGDCDRYKCKVAQYYGPKACIILTNHFYDPIKRIKDNILLDTIKRNVVRIIKSSEREGLHPKRIQGSLLIQLELFWEPPEEPPEEPPDEPPEEPSEEPPEEPPEVPFEVLLETEIPNLAQSPFMSVAKDRV</sequence>
<proteinExistence type="predicted"/>
<evidence type="ECO:0000313" key="2">
    <source>
        <dbReference type="EMBL" id="CAG8652246.1"/>
    </source>
</evidence>